<sequence>MAMIEGFRIRNFRALKDITMGRIGTDPTFSRAEPLTPLVSVIGRNGVGKSTIFDAFSFLSDCMVMDVESACNEGWRGGLEKLLSADVQNDPHATLDFVIYYREAQNERPITYEVSIGLDPKSGRACVTSEKLRQRRQRETSGRPYTFLDLNFGVGQAWAGQRSVQDDTDTRDKMEVTLDPGRLAITTLAEHIKDHPRITRFRNFIKGWYLSYFTPDAARQTPKFRPERHLNRRGENIANVVHYMATQDQDRFRNILKRIGQKIPGIGQITPYVDPVTRNVYLQFHDKGFTTPFFAPQMSDGTLKLFAYMLLLEDPEPPPFICIDEPENGLHHKLLADLAREFRFHATGRKYKPQLFITTHQPFFVDALTPAETWILEKQANGFATISRASDNATIMAMVNEGIPLGNLWYSDYMDDGMV</sequence>
<dbReference type="PANTHER" id="PTHR40396:SF1">
    <property type="entry name" value="ATPASE AAA-TYPE CORE DOMAIN-CONTAINING PROTEIN"/>
    <property type="match status" value="1"/>
</dbReference>
<accession>A0ABQ0C899</accession>
<dbReference type="EMBL" id="BAAFGK010000004">
    <property type="protein sequence ID" value="GAB0057119.1"/>
    <property type="molecule type" value="Genomic_DNA"/>
</dbReference>
<name>A0ABQ0C899_9PROT</name>
<feature type="domain" description="ATPase AAA-type core" evidence="1">
    <location>
        <begin position="39"/>
        <end position="366"/>
    </location>
</feature>
<dbReference type="InterPro" id="IPR027417">
    <property type="entry name" value="P-loop_NTPase"/>
</dbReference>
<dbReference type="InterPro" id="IPR014555">
    <property type="entry name" value="RecF-like"/>
</dbReference>
<organism evidence="2 3">
    <name type="scientific">Candidatus Magnetaquiglobus chichijimensis</name>
    <dbReference type="NCBI Taxonomy" id="3141448"/>
    <lineage>
        <taxon>Bacteria</taxon>
        <taxon>Pseudomonadati</taxon>
        <taxon>Pseudomonadota</taxon>
        <taxon>Magnetococcia</taxon>
        <taxon>Magnetococcales</taxon>
        <taxon>Candidatus Magnetaquicoccaceae</taxon>
        <taxon>Candidatus Magnetaquiglobus</taxon>
    </lineage>
</organism>
<reference evidence="2 3" key="2">
    <citation type="submission" date="2024-09" db="EMBL/GenBank/DDBJ databases">
        <title>Draft genome sequence of Candidatus Magnetaquicoccaceae bacterium FCR-1.</title>
        <authorList>
            <person name="Shimoshige H."/>
            <person name="Shimamura S."/>
            <person name="Taoka A."/>
            <person name="Kobayashi H."/>
            <person name="Maekawa T."/>
        </authorList>
    </citation>
    <scope>NUCLEOTIDE SEQUENCE [LARGE SCALE GENOMIC DNA]</scope>
    <source>
        <strain evidence="2 3">FCR-1</strain>
    </source>
</reference>
<keyword evidence="3" id="KW-1185">Reference proteome</keyword>
<reference evidence="2 3" key="1">
    <citation type="submission" date="2024-05" db="EMBL/GenBank/DDBJ databases">
        <authorList>
            <consortium name="Candidatus Magnetaquicoccaceae bacterium FCR-1 genome sequencing consortium"/>
            <person name="Shimoshige H."/>
            <person name="Shimamura S."/>
            <person name="Taoka A."/>
            <person name="Kobayashi H."/>
            <person name="Maekawa T."/>
        </authorList>
    </citation>
    <scope>NUCLEOTIDE SEQUENCE [LARGE SCALE GENOMIC DNA]</scope>
    <source>
        <strain evidence="2 3">FCR-1</strain>
    </source>
</reference>
<proteinExistence type="predicted"/>
<evidence type="ECO:0000259" key="1">
    <source>
        <dbReference type="Pfam" id="PF13304"/>
    </source>
</evidence>
<comment type="caution">
    <text evidence="2">The sequence shown here is derived from an EMBL/GenBank/DDBJ whole genome shotgun (WGS) entry which is preliminary data.</text>
</comment>
<dbReference type="InterPro" id="IPR003959">
    <property type="entry name" value="ATPase_AAA_core"/>
</dbReference>
<dbReference type="Gene3D" id="3.40.50.300">
    <property type="entry name" value="P-loop containing nucleotide triphosphate hydrolases"/>
    <property type="match status" value="1"/>
</dbReference>
<dbReference type="SUPFAM" id="SSF52540">
    <property type="entry name" value="P-loop containing nucleoside triphosphate hydrolases"/>
    <property type="match status" value="1"/>
</dbReference>
<dbReference type="PIRSF" id="PIRSF029347">
    <property type="entry name" value="RecF"/>
    <property type="match status" value="1"/>
</dbReference>
<gene>
    <name evidence="2" type="ORF">SIID45300_01440</name>
</gene>
<evidence type="ECO:0000313" key="3">
    <source>
        <dbReference type="Proteomes" id="UP001628193"/>
    </source>
</evidence>
<dbReference type="RefSeq" id="WP_420904826.1">
    <property type="nucleotide sequence ID" value="NZ_BAAFGK010000004.1"/>
</dbReference>
<protein>
    <recommendedName>
        <fullName evidence="1">ATPase AAA-type core domain-containing protein</fullName>
    </recommendedName>
</protein>
<dbReference type="Proteomes" id="UP001628193">
    <property type="component" value="Unassembled WGS sequence"/>
</dbReference>
<dbReference type="Pfam" id="PF13304">
    <property type="entry name" value="AAA_21"/>
    <property type="match status" value="1"/>
</dbReference>
<dbReference type="PANTHER" id="PTHR40396">
    <property type="entry name" value="ATPASE-LIKE PROTEIN"/>
    <property type="match status" value="1"/>
</dbReference>
<evidence type="ECO:0000313" key="2">
    <source>
        <dbReference type="EMBL" id="GAB0057119.1"/>
    </source>
</evidence>